<evidence type="ECO:0000313" key="3">
    <source>
        <dbReference type="Proteomes" id="UP000756921"/>
    </source>
</evidence>
<dbReference type="EMBL" id="WJXW01000001">
    <property type="protein sequence ID" value="KAF9740803.1"/>
    <property type="molecule type" value="Genomic_DNA"/>
</dbReference>
<accession>A0A9P6GT84</accession>
<evidence type="ECO:0000313" key="2">
    <source>
        <dbReference type="EMBL" id="KAF9740803.1"/>
    </source>
</evidence>
<feature type="domain" description="3-beta hydroxysteroid dehydrogenase/isomerase" evidence="1">
    <location>
        <begin position="6"/>
        <end position="148"/>
    </location>
</feature>
<dbReference type="InterPro" id="IPR002225">
    <property type="entry name" value="3Beta_OHSteriod_DH/Estase"/>
</dbReference>
<gene>
    <name evidence="2" type="ORF">PMIN01_00342</name>
</gene>
<dbReference type="Gene3D" id="3.40.50.720">
    <property type="entry name" value="NAD(P)-binding Rossmann-like Domain"/>
    <property type="match status" value="1"/>
</dbReference>
<keyword evidence="3" id="KW-1185">Reference proteome</keyword>
<comment type="caution">
    <text evidence="2">The sequence shown here is derived from an EMBL/GenBank/DDBJ whole genome shotgun (WGS) entry which is preliminary data.</text>
</comment>
<dbReference type="GO" id="GO:0016616">
    <property type="term" value="F:oxidoreductase activity, acting on the CH-OH group of donors, NAD or NADP as acceptor"/>
    <property type="evidence" value="ECO:0007669"/>
    <property type="project" value="InterPro"/>
</dbReference>
<dbReference type="SUPFAM" id="SSF51735">
    <property type="entry name" value="NAD(P)-binding Rossmann-fold domains"/>
    <property type="match status" value="1"/>
</dbReference>
<dbReference type="GO" id="GO:0006694">
    <property type="term" value="P:steroid biosynthetic process"/>
    <property type="evidence" value="ECO:0007669"/>
    <property type="project" value="InterPro"/>
</dbReference>
<dbReference type="Pfam" id="PF01073">
    <property type="entry name" value="3Beta_HSD"/>
    <property type="match status" value="1"/>
</dbReference>
<protein>
    <submittedName>
        <fullName evidence="2">C-3 sterol dehydrogenase c-4 decarboxylase</fullName>
    </submittedName>
</protein>
<dbReference type="Proteomes" id="UP000756921">
    <property type="component" value="Unassembled WGS sequence"/>
</dbReference>
<dbReference type="InterPro" id="IPR036291">
    <property type="entry name" value="NAD(P)-bd_dom_sf"/>
</dbReference>
<dbReference type="AlphaFoldDB" id="A0A9P6GT84"/>
<evidence type="ECO:0000259" key="1">
    <source>
        <dbReference type="Pfam" id="PF01073"/>
    </source>
</evidence>
<reference evidence="2" key="1">
    <citation type="journal article" date="2020" name="Mol. Plant Microbe Interact.">
        <title>Genome Sequence of the Biocontrol Agent Coniothyrium minitans strain Conio (IMI 134523).</title>
        <authorList>
            <person name="Patel D."/>
            <person name="Shittu T.A."/>
            <person name="Baroncelli R."/>
            <person name="Muthumeenakshi S."/>
            <person name="Osborne T.H."/>
            <person name="Janganan T.K."/>
            <person name="Sreenivasaprasad S."/>
        </authorList>
    </citation>
    <scope>NUCLEOTIDE SEQUENCE</scope>
    <source>
        <strain evidence="2">Conio</strain>
    </source>
</reference>
<sequence>MRQTNRIDRINDMAGDLSQKNAASAVFKRTNRDVLINVASPNSMTSKKPVREVQYSGRGKYHRLAQEQGICMLVYSSNSEFIQDSFRDMISATKEWPVQENPVNGSIYAKIKALGEGLVLAASRQRGLLRTAIRRCTLLGEGDMVLTRNSCKPHLPILPSP</sequence>
<proteinExistence type="predicted"/>
<name>A0A9P6GT84_9PLEO</name>
<organism evidence="2 3">
    <name type="scientific">Paraphaeosphaeria minitans</name>
    <dbReference type="NCBI Taxonomy" id="565426"/>
    <lineage>
        <taxon>Eukaryota</taxon>
        <taxon>Fungi</taxon>
        <taxon>Dikarya</taxon>
        <taxon>Ascomycota</taxon>
        <taxon>Pezizomycotina</taxon>
        <taxon>Dothideomycetes</taxon>
        <taxon>Pleosporomycetidae</taxon>
        <taxon>Pleosporales</taxon>
        <taxon>Massarineae</taxon>
        <taxon>Didymosphaeriaceae</taxon>
        <taxon>Paraphaeosphaeria</taxon>
    </lineage>
</organism>
<dbReference type="OrthoDB" id="10058185at2759"/>